<dbReference type="EMBL" id="CM056741">
    <property type="protein sequence ID" value="KAJ8686141.1"/>
    <property type="molecule type" value="Genomic_DNA"/>
</dbReference>
<protein>
    <submittedName>
        <fullName evidence="1">Uncharacterized protein</fullName>
    </submittedName>
</protein>
<evidence type="ECO:0000313" key="1">
    <source>
        <dbReference type="EMBL" id="KAJ8686141.1"/>
    </source>
</evidence>
<proteinExistence type="predicted"/>
<dbReference type="Proteomes" id="UP001239111">
    <property type="component" value="Chromosome 1"/>
</dbReference>
<accession>A0ACC2PTN0</accession>
<organism evidence="1 2">
    <name type="scientific">Eretmocerus hayati</name>
    <dbReference type="NCBI Taxonomy" id="131215"/>
    <lineage>
        <taxon>Eukaryota</taxon>
        <taxon>Metazoa</taxon>
        <taxon>Ecdysozoa</taxon>
        <taxon>Arthropoda</taxon>
        <taxon>Hexapoda</taxon>
        <taxon>Insecta</taxon>
        <taxon>Pterygota</taxon>
        <taxon>Neoptera</taxon>
        <taxon>Endopterygota</taxon>
        <taxon>Hymenoptera</taxon>
        <taxon>Apocrita</taxon>
        <taxon>Proctotrupomorpha</taxon>
        <taxon>Chalcidoidea</taxon>
        <taxon>Aphelinidae</taxon>
        <taxon>Aphelininae</taxon>
        <taxon>Eretmocerus</taxon>
    </lineage>
</organism>
<evidence type="ECO:0000313" key="2">
    <source>
        <dbReference type="Proteomes" id="UP001239111"/>
    </source>
</evidence>
<name>A0ACC2PTN0_9HYME</name>
<reference evidence="1" key="1">
    <citation type="submission" date="2023-04" db="EMBL/GenBank/DDBJ databases">
        <title>A chromosome-level genome assembly of the parasitoid wasp Eretmocerus hayati.</title>
        <authorList>
            <person name="Zhong Y."/>
            <person name="Liu S."/>
            <person name="Liu Y."/>
        </authorList>
    </citation>
    <scope>NUCLEOTIDE SEQUENCE</scope>
    <source>
        <strain evidence="1">ZJU_SS_LIU_2023</strain>
    </source>
</reference>
<keyword evidence="2" id="KW-1185">Reference proteome</keyword>
<sequence length="193" mass="22642">MNTNCHYHNGKPNFHIPRRRIRERSLAQTVSRRLLNDEVRDIHYHLRFLDENLDNLKAFLYGSNVDQNTLDVFIDLNQQRFRYTQSKFNHIHKKKFMTLLPSERRPKVNKKHWIKNISGVGIPDNVIDIVSLGHNYSTESSFGTKDILSTVKDVETCLRLSDLNSVEEDSLRQNVCNIIKFEKGKHTHISVTD</sequence>
<comment type="caution">
    <text evidence="1">The sequence shown here is derived from an EMBL/GenBank/DDBJ whole genome shotgun (WGS) entry which is preliminary data.</text>
</comment>
<gene>
    <name evidence="1" type="ORF">QAD02_021935</name>
</gene>